<dbReference type="EMBL" id="CP014244">
    <property type="protein sequence ID" value="AMD20534.1"/>
    <property type="molecule type" value="Genomic_DNA"/>
</dbReference>
<dbReference type="InterPro" id="IPR039196">
    <property type="entry name" value="Fmc1"/>
</dbReference>
<dbReference type="GO" id="GO:0005759">
    <property type="term" value="C:mitochondrial matrix"/>
    <property type="evidence" value="ECO:0007669"/>
    <property type="project" value="TreeGrafter"/>
</dbReference>
<organism evidence="1 2">
    <name type="scientific">Eremothecium sinecaudum</name>
    <dbReference type="NCBI Taxonomy" id="45286"/>
    <lineage>
        <taxon>Eukaryota</taxon>
        <taxon>Fungi</taxon>
        <taxon>Dikarya</taxon>
        <taxon>Ascomycota</taxon>
        <taxon>Saccharomycotina</taxon>
        <taxon>Saccharomycetes</taxon>
        <taxon>Saccharomycetales</taxon>
        <taxon>Saccharomycetaceae</taxon>
        <taxon>Eremothecium</taxon>
    </lineage>
</organism>
<evidence type="ECO:0000313" key="1">
    <source>
        <dbReference type="EMBL" id="AMD20534.1"/>
    </source>
</evidence>
<dbReference type="PANTHER" id="PTHR28015">
    <property type="entry name" value="ATP SYNTHASE ASSEMBLY FACTOR FMC1, MITOCHONDRIAL"/>
    <property type="match status" value="1"/>
</dbReference>
<dbReference type="Pfam" id="PF13233">
    <property type="entry name" value="Complex1_LYR_2"/>
    <property type="match status" value="1"/>
</dbReference>
<accession>A0A0X8HS88</accession>
<dbReference type="GeneID" id="28723782"/>
<proteinExistence type="predicted"/>
<evidence type="ECO:0000313" key="2">
    <source>
        <dbReference type="Proteomes" id="UP000243052"/>
    </source>
</evidence>
<name>A0A0X8HS88_9SACH</name>
<dbReference type="PANTHER" id="PTHR28015:SF1">
    <property type="entry name" value="ATP SYNTHASE ASSEMBLY FACTOR FMC1, MITOCHONDRIAL"/>
    <property type="match status" value="1"/>
</dbReference>
<dbReference type="Proteomes" id="UP000243052">
    <property type="component" value="Chromosome iv"/>
</dbReference>
<dbReference type="STRING" id="45286.A0A0X8HS88"/>
<dbReference type="OrthoDB" id="15893at2759"/>
<protein>
    <submittedName>
        <fullName evidence="1">HDL210Wp</fullName>
    </submittedName>
</protein>
<reference evidence="1 2" key="1">
    <citation type="submission" date="2016-01" db="EMBL/GenBank/DDBJ databases">
        <title>Genome sequence of the yeast Holleya sinecauda.</title>
        <authorList>
            <person name="Dietrich F.S."/>
        </authorList>
    </citation>
    <scope>NUCLEOTIDE SEQUENCE [LARGE SCALE GENOMIC DNA]</scope>
    <source>
        <strain evidence="1 2">ATCC 58844</strain>
    </source>
</reference>
<keyword evidence="2" id="KW-1185">Reference proteome</keyword>
<sequence>MSAIGSELVSSYKQLLKALVRSGKRTRVLQANEDIKKKIALVTYEKIQLAREQAQVKGSNENINLTTRMMKLNKELEQLKNSDPSKSKKFLFYPRAREFRETLLEQHASGETLQRRSQHMKDIAAFLVNQMEYDELVERYNPGMKMSQEEKVKRTAARVGLQVPKAEQ</sequence>
<dbReference type="AlphaFoldDB" id="A0A0X8HS88"/>
<gene>
    <name evidence="1" type="ORF">AW171_hschr42429</name>
</gene>
<dbReference type="GO" id="GO:0033615">
    <property type="term" value="P:mitochondrial proton-transporting ATP synthase complex assembly"/>
    <property type="evidence" value="ECO:0007669"/>
    <property type="project" value="InterPro"/>
</dbReference>
<dbReference type="RefSeq" id="XP_017987530.1">
    <property type="nucleotide sequence ID" value="XM_018131892.1"/>
</dbReference>